<dbReference type="RefSeq" id="WP_146507668.1">
    <property type="nucleotide sequence ID" value="NZ_SIHI01000001.1"/>
</dbReference>
<comment type="caution">
    <text evidence="2">The sequence shown here is derived from an EMBL/GenBank/DDBJ whole genome shotgun (WGS) entry which is preliminary data.</text>
</comment>
<dbReference type="AlphaFoldDB" id="A0A5C5X4D7"/>
<feature type="transmembrane region" description="Helical" evidence="1">
    <location>
        <begin position="50"/>
        <end position="69"/>
    </location>
</feature>
<organism evidence="2 3">
    <name type="scientific">Thalassoglobus neptunius</name>
    <dbReference type="NCBI Taxonomy" id="1938619"/>
    <lineage>
        <taxon>Bacteria</taxon>
        <taxon>Pseudomonadati</taxon>
        <taxon>Planctomycetota</taxon>
        <taxon>Planctomycetia</taxon>
        <taxon>Planctomycetales</taxon>
        <taxon>Planctomycetaceae</taxon>
        <taxon>Thalassoglobus</taxon>
    </lineage>
</organism>
<accession>A0A5C5X4D7</accession>
<keyword evidence="1" id="KW-0812">Transmembrane</keyword>
<evidence type="ECO:0000313" key="2">
    <source>
        <dbReference type="EMBL" id="TWT57750.1"/>
    </source>
</evidence>
<dbReference type="EMBL" id="SIHI01000001">
    <property type="protein sequence ID" value="TWT57750.1"/>
    <property type="molecule type" value="Genomic_DNA"/>
</dbReference>
<sequence length="75" mass="8395">MDGRPVETQQTGRLPVTLAKLEKHHAHRLIATLQDRIMIPFWIELDAIKFLEVIPFVIGGFIVFLSVVTSPGGQT</sequence>
<keyword evidence="1" id="KW-1133">Transmembrane helix</keyword>
<keyword evidence="1" id="KW-0472">Membrane</keyword>
<dbReference type="Proteomes" id="UP000317243">
    <property type="component" value="Unassembled WGS sequence"/>
</dbReference>
<evidence type="ECO:0000256" key="1">
    <source>
        <dbReference type="SAM" id="Phobius"/>
    </source>
</evidence>
<evidence type="ECO:0000313" key="3">
    <source>
        <dbReference type="Proteomes" id="UP000317243"/>
    </source>
</evidence>
<gene>
    <name evidence="2" type="ORF">KOR42_11160</name>
</gene>
<keyword evidence="3" id="KW-1185">Reference proteome</keyword>
<name>A0A5C5X4D7_9PLAN</name>
<proteinExistence type="predicted"/>
<protein>
    <submittedName>
        <fullName evidence="2">Uncharacterized protein</fullName>
    </submittedName>
</protein>
<reference evidence="2 3" key="1">
    <citation type="submission" date="2019-02" db="EMBL/GenBank/DDBJ databases">
        <title>Deep-cultivation of Planctomycetes and their phenomic and genomic characterization uncovers novel biology.</title>
        <authorList>
            <person name="Wiegand S."/>
            <person name="Jogler M."/>
            <person name="Boedeker C."/>
            <person name="Pinto D."/>
            <person name="Vollmers J."/>
            <person name="Rivas-Marin E."/>
            <person name="Kohn T."/>
            <person name="Peeters S.H."/>
            <person name="Heuer A."/>
            <person name="Rast P."/>
            <person name="Oberbeckmann S."/>
            <person name="Bunk B."/>
            <person name="Jeske O."/>
            <person name="Meyerdierks A."/>
            <person name="Storesund J.E."/>
            <person name="Kallscheuer N."/>
            <person name="Luecker S."/>
            <person name="Lage O.M."/>
            <person name="Pohl T."/>
            <person name="Merkel B.J."/>
            <person name="Hornburger P."/>
            <person name="Mueller R.-W."/>
            <person name="Bruemmer F."/>
            <person name="Labrenz M."/>
            <person name="Spormann A.M."/>
            <person name="Op Den Camp H."/>
            <person name="Overmann J."/>
            <person name="Amann R."/>
            <person name="Jetten M.S.M."/>
            <person name="Mascher T."/>
            <person name="Medema M.H."/>
            <person name="Devos D.P."/>
            <person name="Kaster A.-K."/>
            <person name="Ovreas L."/>
            <person name="Rohde M."/>
            <person name="Galperin M.Y."/>
            <person name="Jogler C."/>
        </authorList>
    </citation>
    <scope>NUCLEOTIDE SEQUENCE [LARGE SCALE GENOMIC DNA]</scope>
    <source>
        <strain evidence="2 3">KOR42</strain>
    </source>
</reference>